<accession>A0A9Q6PST5</accession>
<protein>
    <submittedName>
        <fullName evidence="3">Uncharacterized protein</fullName>
    </submittedName>
</protein>
<keyword evidence="1" id="KW-0175">Coiled coil</keyword>
<organism evidence="3 4">
    <name type="scientific">Piscirickettsia salmonis</name>
    <dbReference type="NCBI Taxonomy" id="1238"/>
    <lineage>
        <taxon>Bacteria</taxon>
        <taxon>Pseudomonadati</taxon>
        <taxon>Pseudomonadota</taxon>
        <taxon>Gammaproteobacteria</taxon>
        <taxon>Thiotrichales</taxon>
        <taxon>Piscirickettsiaceae</taxon>
        <taxon>Piscirickettsia</taxon>
    </lineage>
</organism>
<dbReference type="Proteomes" id="UP000422232">
    <property type="component" value="Chromosome"/>
</dbReference>
<feature type="coiled-coil region" evidence="1">
    <location>
        <begin position="387"/>
        <end position="414"/>
    </location>
</feature>
<name>A0A9Q6PST5_PISSA</name>
<evidence type="ECO:0000313" key="3">
    <source>
        <dbReference type="EMBL" id="QGO06234.1"/>
    </source>
</evidence>
<dbReference type="EMBL" id="CP038908">
    <property type="protein sequence ID" value="QGO06234.1"/>
    <property type="molecule type" value="Genomic_DNA"/>
</dbReference>
<dbReference type="RefSeq" id="WP_054300387.1">
    <property type="nucleotide sequence ID" value="NZ_CP012413.1"/>
</dbReference>
<feature type="compositionally biased region" description="Low complexity" evidence="2">
    <location>
        <begin position="780"/>
        <end position="791"/>
    </location>
</feature>
<sequence length="799" mass="90177">MKNIDFKKSFSFVLAFINEIKYKPIEKKWEELLLPNGKNDNLEVCSGHKYDFSKCNFASLSELYELRESLILPFFFNLHNTSKSSVLHDTDSDVKGIASLLDDPCLSEIFPSKEDIILFGEFCKSVLRTLGQGPDNLVQACLQKIGVNLLPYELDHLKLQALSKLNEEFKLNVAVASEDKYLGELRGLSRAINIKKGNLEVKEKSLDDTEKEQFDNTKKIEDAEKAIVSLSHQKKDVLESQYILLKYVATLYAHGNQHYKLKPHKRNDFDKIFGPYLCFNDGNPEIIEQNGSFDFKAVLEGIVENCQRERTFLAVMGKKLQAGKIAEVLVKEANAFARGTRLRNIQGDVRKNISFRAVWDDGRSPVPFLNQAIGETGIFLDNCKKNQAHLNEVLSAKKDNLDKAKEELGLLTGKMDRIAGELKQEIFKCEDLFGPVIQKIIKHEKNEKNKQQSKAREKERLKIVEELSREVTRVVSHSSSFSKVVDELKENITGHLSNDLKVVIDCTLKIESNDELTLLHRLLAWRYPFLKSFKGNEPSCFTTMSGQKEACSGEWGVIEFTLAKCMFANAEKSSGLVSIPELILQNPFLKLYGHLQPTVEGSAQADVVDGAGASAAGISTEVKDVERELKAATAASRLISNIDAKLGGGKESKKEDLELIRAQVQSISDNRVLEKLFTWLMTQEYLWETTGFSFTKTTMFGVEQYCRSTWGKIEQFFAKKMTTNSCRAALHGEHGTKGIDELVKGNPFLNKHRSLIEKMQKNFSLDDKESEAEGRIFERQQSTETSSIESSLDVSYASM</sequence>
<gene>
    <name evidence="3" type="ORF">Psal009_02142</name>
</gene>
<evidence type="ECO:0000313" key="4">
    <source>
        <dbReference type="Proteomes" id="UP000422232"/>
    </source>
</evidence>
<evidence type="ECO:0000256" key="2">
    <source>
        <dbReference type="SAM" id="MobiDB-lite"/>
    </source>
</evidence>
<feature type="region of interest" description="Disordered" evidence="2">
    <location>
        <begin position="777"/>
        <end position="799"/>
    </location>
</feature>
<keyword evidence="4" id="KW-1185">Reference proteome</keyword>
<reference evidence="3 4" key="1">
    <citation type="submission" date="2019-04" db="EMBL/GenBank/DDBJ databases">
        <title>Complete genome sequencing of Piscirickettsia salmonis strain Psal-009.</title>
        <authorList>
            <person name="Schober I."/>
            <person name="Bunk B."/>
            <person name="Sproer C."/>
            <person name="Carril G.P."/>
            <person name="Riedel T."/>
            <person name="Flores-Herrera P.A."/>
            <person name="Nourdin-Galindo G."/>
            <person name="Marshall S.H."/>
            <person name="Overmann J."/>
        </authorList>
    </citation>
    <scope>NUCLEOTIDE SEQUENCE [LARGE SCALE GENOMIC DNA]</scope>
    <source>
        <strain evidence="3 4">Psal-009</strain>
    </source>
</reference>
<dbReference type="AlphaFoldDB" id="A0A9Q6PST5"/>
<evidence type="ECO:0000256" key="1">
    <source>
        <dbReference type="SAM" id="Coils"/>
    </source>
</evidence>
<proteinExistence type="predicted"/>